<keyword evidence="2" id="KW-1185">Reference proteome</keyword>
<evidence type="ECO:0000313" key="1">
    <source>
        <dbReference type="EMBL" id="KAG0139949.1"/>
    </source>
</evidence>
<evidence type="ECO:0000313" key="2">
    <source>
        <dbReference type="Proteomes" id="UP000886653"/>
    </source>
</evidence>
<feature type="non-terminal residue" evidence="1">
    <location>
        <position position="1"/>
    </location>
</feature>
<comment type="caution">
    <text evidence="1">The sequence shown here is derived from an EMBL/GenBank/DDBJ whole genome shotgun (WGS) entry which is preliminary data.</text>
</comment>
<gene>
    <name evidence="1" type="ORF">CROQUDRAFT_11398</name>
</gene>
<organism evidence="1 2">
    <name type="scientific">Cronartium quercuum f. sp. fusiforme G11</name>
    <dbReference type="NCBI Taxonomy" id="708437"/>
    <lineage>
        <taxon>Eukaryota</taxon>
        <taxon>Fungi</taxon>
        <taxon>Dikarya</taxon>
        <taxon>Basidiomycota</taxon>
        <taxon>Pucciniomycotina</taxon>
        <taxon>Pucciniomycetes</taxon>
        <taxon>Pucciniales</taxon>
        <taxon>Coleosporiaceae</taxon>
        <taxon>Cronartium</taxon>
    </lineage>
</organism>
<sequence>ARKACHGQKQSNFNSKTSPSAVKSRLLLELVDCLGCIYAWNHHKQRAVKSRLAEDLGLPPNTVFIFHWSIKDHELSKFCKKKDIHYGTVAVINQKDYSLVTAIHCLPFKHMAQDLKRNFEDCISTSFLISQA</sequence>
<protein>
    <submittedName>
        <fullName evidence="1">Uncharacterized protein</fullName>
    </submittedName>
</protein>
<dbReference type="OrthoDB" id="10577476at2759"/>
<accession>A0A9P6N5V9</accession>
<proteinExistence type="predicted"/>
<dbReference type="AlphaFoldDB" id="A0A9P6N5V9"/>
<reference evidence="1" key="1">
    <citation type="submission" date="2013-11" db="EMBL/GenBank/DDBJ databases">
        <title>Genome sequence of the fusiform rust pathogen reveals effectors for host alternation and coevolution with pine.</title>
        <authorList>
            <consortium name="DOE Joint Genome Institute"/>
            <person name="Smith K."/>
            <person name="Pendleton A."/>
            <person name="Kubisiak T."/>
            <person name="Anderson C."/>
            <person name="Salamov A."/>
            <person name="Aerts A."/>
            <person name="Riley R."/>
            <person name="Clum A."/>
            <person name="Lindquist E."/>
            <person name="Ence D."/>
            <person name="Campbell M."/>
            <person name="Kronenberg Z."/>
            <person name="Feau N."/>
            <person name="Dhillon B."/>
            <person name="Hamelin R."/>
            <person name="Burleigh J."/>
            <person name="Smith J."/>
            <person name="Yandell M."/>
            <person name="Nelson C."/>
            <person name="Grigoriev I."/>
            <person name="Davis J."/>
        </authorList>
    </citation>
    <scope>NUCLEOTIDE SEQUENCE</scope>
    <source>
        <strain evidence="1">G11</strain>
    </source>
</reference>
<name>A0A9P6N5V9_9BASI</name>
<dbReference type="EMBL" id="MU167496">
    <property type="protein sequence ID" value="KAG0139949.1"/>
    <property type="molecule type" value="Genomic_DNA"/>
</dbReference>
<dbReference type="Proteomes" id="UP000886653">
    <property type="component" value="Unassembled WGS sequence"/>
</dbReference>
<feature type="non-terminal residue" evidence="1">
    <location>
        <position position="132"/>
    </location>
</feature>